<dbReference type="AlphaFoldDB" id="A0A0A9H3J4"/>
<dbReference type="EMBL" id="GBRH01170453">
    <property type="protein sequence ID" value="JAE27443.1"/>
    <property type="molecule type" value="Transcribed_RNA"/>
</dbReference>
<evidence type="ECO:0000313" key="1">
    <source>
        <dbReference type="EMBL" id="JAE27443.1"/>
    </source>
</evidence>
<proteinExistence type="predicted"/>
<reference evidence="1" key="2">
    <citation type="journal article" date="2015" name="Data Brief">
        <title>Shoot transcriptome of the giant reed, Arundo donax.</title>
        <authorList>
            <person name="Barrero R.A."/>
            <person name="Guerrero F.D."/>
            <person name="Moolhuijzen P."/>
            <person name="Goolsby J.A."/>
            <person name="Tidwell J."/>
            <person name="Bellgard S.E."/>
            <person name="Bellgard M.I."/>
        </authorList>
    </citation>
    <scope>NUCLEOTIDE SEQUENCE</scope>
    <source>
        <tissue evidence="1">Shoot tissue taken approximately 20 cm above the soil surface</tissue>
    </source>
</reference>
<sequence>MAYHLLIHQSSLEIMCRGRNPHDSAKTRVNQSDIV</sequence>
<name>A0A0A9H3J4_ARUDO</name>
<accession>A0A0A9H3J4</accession>
<organism evidence="1">
    <name type="scientific">Arundo donax</name>
    <name type="common">Giant reed</name>
    <name type="synonym">Donax arundinaceus</name>
    <dbReference type="NCBI Taxonomy" id="35708"/>
    <lineage>
        <taxon>Eukaryota</taxon>
        <taxon>Viridiplantae</taxon>
        <taxon>Streptophyta</taxon>
        <taxon>Embryophyta</taxon>
        <taxon>Tracheophyta</taxon>
        <taxon>Spermatophyta</taxon>
        <taxon>Magnoliopsida</taxon>
        <taxon>Liliopsida</taxon>
        <taxon>Poales</taxon>
        <taxon>Poaceae</taxon>
        <taxon>PACMAD clade</taxon>
        <taxon>Arundinoideae</taxon>
        <taxon>Arundineae</taxon>
        <taxon>Arundo</taxon>
    </lineage>
</organism>
<protein>
    <submittedName>
        <fullName evidence="1">Uncharacterized protein</fullName>
    </submittedName>
</protein>
<reference evidence="1" key="1">
    <citation type="submission" date="2014-09" db="EMBL/GenBank/DDBJ databases">
        <authorList>
            <person name="Magalhaes I.L.F."/>
            <person name="Oliveira U."/>
            <person name="Santos F.R."/>
            <person name="Vidigal T.H.D.A."/>
            <person name="Brescovit A.D."/>
            <person name="Santos A.J."/>
        </authorList>
    </citation>
    <scope>NUCLEOTIDE SEQUENCE</scope>
    <source>
        <tissue evidence="1">Shoot tissue taken approximately 20 cm above the soil surface</tissue>
    </source>
</reference>